<dbReference type="Pfam" id="PF02311">
    <property type="entry name" value="AraC_binding"/>
    <property type="match status" value="1"/>
</dbReference>
<dbReference type="PANTHER" id="PTHR43280">
    <property type="entry name" value="ARAC-FAMILY TRANSCRIPTIONAL REGULATOR"/>
    <property type="match status" value="1"/>
</dbReference>
<dbReference type="AlphaFoldDB" id="A0A916K026"/>
<dbReference type="PANTHER" id="PTHR43280:SF34">
    <property type="entry name" value="ARAC-FAMILY TRANSCRIPTIONAL REGULATOR"/>
    <property type="match status" value="1"/>
</dbReference>
<evidence type="ECO:0000259" key="2">
    <source>
        <dbReference type="PROSITE" id="PS01124"/>
    </source>
</evidence>
<dbReference type="Proteomes" id="UP000693672">
    <property type="component" value="Unassembled WGS sequence"/>
</dbReference>
<dbReference type="GO" id="GO:0043565">
    <property type="term" value="F:sequence-specific DNA binding"/>
    <property type="evidence" value="ECO:0007669"/>
    <property type="project" value="InterPro"/>
</dbReference>
<evidence type="ECO:0000313" key="3">
    <source>
        <dbReference type="EMBL" id="CAG7610820.1"/>
    </source>
</evidence>
<dbReference type="Pfam" id="PF12833">
    <property type="entry name" value="HTH_18"/>
    <property type="match status" value="1"/>
</dbReference>
<name>A0A916K026_9BACL</name>
<reference evidence="3" key="1">
    <citation type="submission" date="2021-06" db="EMBL/GenBank/DDBJ databases">
        <authorList>
            <person name="Criscuolo A."/>
        </authorList>
    </citation>
    <scope>NUCLEOTIDE SEQUENCE</scope>
    <source>
        <strain evidence="3">CIP111600</strain>
    </source>
</reference>
<organism evidence="3 4">
    <name type="scientific">Paenibacillus solanacearum</name>
    <dbReference type="NCBI Taxonomy" id="2048548"/>
    <lineage>
        <taxon>Bacteria</taxon>
        <taxon>Bacillati</taxon>
        <taxon>Bacillota</taxon>
        <taxon>Bacilli</taxon>
        <taxon>Bacillales</taxon>
        <taxon>Paenibacillaceae</taxon>
        <taxon>Paenibacillus</taxon>
    </lineage>
</organism>
<proteinExistence type="predicted"/>
<dbReference type="SMART" id="SM00342">
    <property type="entry name" value="HTH_ARAC"/>
    <property type="match status" value="1"/>
</dbReference>
<feature type="domain" description="HTH araC/xylS-type" evidence="2">
    <location>
        <begin position="181"/>
        <end position="278"/>
    </location>
</feature>
<evidence type="ECO:0000313" key="4">
    <source>
        <dbReference type="Proteomes" id="UP000693672"/>
    </source>
</evidence>
<accession>A0A916K026</accession>
<dbReference type="InterPro" id="IPR018060">
    <property type="entry name" value="HTH_AraC"/>
</dbReference>
<sequence>MDNQILRYNSNPFSLAHTVTDSPNDIKTHIHNCYELFYYISGDLTYYIEGQAYKLSPNDMILTNSRELHRIVFNSKCRYERKYIHFKPEYISSFQTDDYNMLYYIENRKLGYFNRIPANDVLEYKINELWEQIEQTSLETSPESQIMRKAFFVQLLITINKIFSKYNHSLVDRHKYDHKIVAILDYINKNLDEKISLDLLQQTFFVNKFYLCHIFKMNTGFTVMEYITYKRIMRALELLTSGMTALDAAHAVGYGDYSTFYKAFKHITGVSPKQYYRK</sequence>
<dbReference type="RefSeq" id="WP_218091108.1">
    <property type="nucleotide sequence ID" value="NZ_CAJVAS010000004.1"/>
</dbReference>
<protein>
    <submittedName>
        <fullName evidence="3">HTH-type transcriptional activator RhaR</fullName>
    </submittedName>
</protein>
<dbReference type="EMBL" id="CAJVAS010000004">
    <property type="protein sequence ID" value="CAG7610820.1"/>
    <property type="molecule type" value="Genomic_DNA"/>
</dbReference>
<dbReference type="InterPro" id="IPR003313">
    <property type="entry name" value="AraC-bd"/>
</dbReference>
<keyword evidence="4" id="KW-1185">Reference proteome</keyword>
<dbReference type="PROSITE" id="PS01124">
    <property type="entry name" value="HTH_ARAC_FAMILY_2"/>
    <property type="match status" value="1"/>
</dbReference>
<keyword evidence="1" id="KW-0238">DNA-binding</keyword>
<dbReference type="GO" id="GO:0003700">
    <property type="term" value="F:DNA-binding transcription factor activity"/>
    <property type="evidence" value="ECO:0007669"/>
    <property type="project" value="InterPro"/>
</dbReference>
<comment type="caution">
    <text evidence="3">The sequence shown here is derived from an EMBL/GenBank/DDBJ whole genome shotgun (WGS) entry which is preliminary data.</text>
</comment>
<gene>
    <name evidence="3" type="primary">rhaR_19</name>
    <name evidence="3" type="ORF">PAESOLCIP111_01292</name>
</gene>
<evidence type="ECO:0000256" key="1">
    <source>
        <dbReference type="ARBA" id="ARBA00023125"/>
    </source>
</evidence>